<comment type="caution">
    <text evidence="2">The sequence shown here is derived from an EMBL/GenBank/DDBJ whole genome shotgun (WGS) entry which is preliminary data.</text>
</comment>
<accession>A0A9D4QHA4</accession>
<reference evidence="2" key="2">
    <citation type="submission" date="2021-09" db="EMBL/GenBank/DDBJ databases">
        <authorList>
            <person name="Jia N."/>
            <person name="Wang J."/>
            <person name="Shi W."/>
            <person name="Du L."/>
            <person name="Sun Y."/>
            <person name="Zhan W."/>
            <person name="Jiang J."/>
            <person name="Wang Q."/>
            <person name="Zhang B."/>
            <person name="Ji P."/>
            <person name="Sakyi L.B."/>
            <person name="Cui X."/>
            <person name="Yuan T."/>
            <person name="Jiang B."/>
            <person name="Yang W."/>
            <person name="Lam T.T.-Y."/>
            <person name="Chang Q."/>
            <person name="Ding S."/>
            <person name="Wang X."/>
            <person name="Zhu J."/>
            <person name="Ruan X."/>
            <person name="Zhao L."/>
            <person name="Wei J."/>
            <person name="Que T."/>
            <person name="Du C."/>
            <person name="Cheng J."/>
            <person name="Dai P."/>
            <person name="Han X."/>
            <person name="Huang E."/>
            <person name="Gao Y."/>
            <person name="Liu J."/>
            <person name="Shao H."/>
            <person name="Ye R."/>
            <person name="Li L."/>
            <person name="Wei W."/>
            <person name="Wang X."/>
            <person name="Wang C."/>
            <person name="Huo Q."/>
            <person name="Li W."/>
            <person name="Guo W."/>
            <person name="Chen H."/>
            <person name="Chen S."/>
            <person name="Zhou L."/>
            <person name="Zhou L."/>
            <person name="Ni X."/>
            <person name="Tian J."/>
            <person name="Zhou Y."/>
            <person name="Sheng Y."/>
            <person name="Liu T."/>
            <person name="Pan Y."/>
            <person name="Xia L."/>
            <person name="Li J."/>
            <person name="Zhao F."/>
            <person name="Cao W."/>
        </authorList>
    </citation>
    <scope>NUCLEOTIDE SEQUENCE</scope>
    <source>
        <strain evidence="2">Rsan-2018</strain>
        <tissue evidence="2">Larvae</tissue>
    </source>
</reference>
<feature type="region of interest" description="Disordered" evidence="1">
    <location>
        <begin position="1"/>
        <end position="31"/>
    </location>
</feature>
<dbReference type="AlphaFoldDB" id="A0A9D4QHA4"/>
<dbReference type="Proteomes" id="UP000821837">
    <property type="component" value="Chromosome 10"/>
</dbReference>
<evidence type="ECO:0000313" key="2">
    <source>
        <dbReference type="EMBL" id="KAH7976748.1"/>
    </source>
</evidence>
<name>A0A9D4QHA4_RHISA</name>
<gene>
    <name evidence="2" type="ORF">HPB52_018895</name>
</gene>
<reference evidence="2" key="1">
    <citation type="journal article" date="2020" name="Cell">
        <title>Large-Scale Comparative Analyses of Tick Genomes Elucidate Their Genetic Diversity and Vector Capacities.</title>
        <authorList>
            <consortium name="Tick Genome and Microbiome Consortium (TIGMIC)"/>
            <person name="Jia N."/>
            <person name="Wang J."/>
            <person name="Shi W."/>
            <person name="Du L."/>
            <person name="Sun Y."/>
            <person name="Zhan W."/>
            <person name="Jiang J.F."/>
            <person name="Wang Q."/>
            <person name="Zhang B."/>
            <person name="Ji P."/>
            <person name="Bell-Sakyi L."/>
            <person name="Cui X.M."/>
            <person name="Yuan T.T."/>
            <person name="Jiang B.G."/>
            <person name="Yang W.F."/>
            <person name="Lam T.T."/>
            <person name="Chang Q.C."/>
            <person name="Ding S.J."/>
            <person name="Wang X.J."/>
            <person name="Zhu J.G."/>
            <person name="Ruan X.D."/>
            <person name="Zhao L."/>
            <person name="Wei J.T."/>
            <person name="Ye R.Z."/>
            <person name="Que T.C."/>
            <person name="Du C.H."/>
            <person name="Zhou Y.H."/>
            <person name="Cheng J.X."/>
            <person name="Dai P.F."/>
            <person name="Guo W.B."/>
            <person name="Han X.H."/>
            <person name="Huang E.J."/>
            <person name="Li L.F."/>
            <person name="Wei W."/>
            <person name="Gao Y.C."/>
            <person name="Liu J.Z."/>
            <person name="Shao H.Z."/>
            <person name="Wang X."/>
            <person name="Wang C.C."/>
            <person name="Yang T.C."/>
            <person name="Huo Q.B."/>
            <person name="Li W."/>
            <person name="Chen H.Y."/>
            <person name="Chen S.E."/>
            <person name="Zhou L.G."/>
            <person name="Ni X.B."/>
            <person name="Tian J.H."/>
            <person name="Sheng Y."/>
            <person name="Liu T."/>
            <person name="Pan Y.S."/>
            <person name="Xia L.Y."/>
            <person name="Li J."/>
            <person name="Zhao F."/>
            <person name="Cao W.C."/>
        </authorList>
    </citation>
    <scope>NUCLEOTIDE SEQUENCE</scope>
    <source>
        <strain evidence="2">Rsan-2018</strain>
    </source>
</reference>
<protein>
    <submittedName>
        <fullName evidence="2">Uncharacterized protein</fullName>
    </submittedName>
</protein>
<sequence length="187" mass="22125">MQAQDAHPAPTKRKALDPEQANVKSQKREEKLREFRQKHELEVIDSKLLHMWEAKRSLQDRWKRQRHNRTLRRRIARLSRDMEKQALQVCQTQWEEICNGMENQLGRAKTWHLLRHLLDPEETKTSHAHQINKLLHNYKGTSADFLDDLRSRYFHSRSPLAHSAYAWEGEGNAELDEDFSVAEARAG</sequence>
<proteinExistence type="predicted"/>
<keyword evidence="3" id="KW-1185">Reference proteome</keyword>
<evidence type="ECO:0000313" key="3">
    <source>
        <dbReference type="Proteomes" id="UP000821837"/>
    </source>
</evidence>
<organism evidence="2 3">
    <name type="scientific">Rhipicephalus sanguineus</name>
    <name type="common">Brown dog tick</name>
    <name type="synonym">Ixodes sanguineus</name>
    <dbReference type="NCBI Taxonomy" id="34632"/>
    <lineage>
        <taxon>Eukaryota</taxon>
        <taxon>Metazoa</taxon>
        <taxon>Ecdysozoa</taxon>
        <taxon>Arthropoda</taxon>
        <taxon>Chelicerata</taxon>
        <taxon>Arachnida</taxon>
        <taxon>Acari</taxon>
        <taxon>Parasitiformes</taxon>
        <taxon>Ixodida</taxon>
        <taxon>Ixodoidea</taxon>
        <taxon>Ixodidae</taxon>
        <taxon>Rhipicephalinae</taxon>
        <taxon>Rhipicephalus</taxon>
        <taxon>Rhipicephalus</taxon>
    </lineage>
</organism>
<dbReference type="EMBL" id="JABSTV010001246">
    <property type="protein sequence ID" value="KAH7976748.1"/>
    <property type="molecule type" value="Genomic_DNA"/>
</dbReference>
<evidence type="ECO:0000256" key="1">
    <source>
        <dbReference type="SAM" id="MobiDB-lite"/>
    </source>
</evidence>
<dbReference type="VEuPathDB" id="VectorBase:RSAN_053387"/>